<accession>A0A6A6I9V5</accession>
<dbReference type="OrthoDB" id="3942738at2759"/>
<gene>
    <name evidence="1" type="ORF">BU26DRAFT_596977</name>
</gene>
<evidence type="ECO:0000313" key="1">
    <source>
        <dbReference type="EMBL" id="KAF2247166.1"/>
    </source>
</evidence>
<protein>
    <recommendedName>
        <fullName evidence="3">HTH psq-type domain-containing protein</fullName>
    </recommendedName>
</protein>
<dbReference type="GeneID" id="54588310"/>
<reference evidence="1" key="1">
    <citation type="journal article" date="2020" name="Stud. Mycol.">
        <title>101 Dothideomycetes genomes: a test case for predicting lifestyles and emergence of pathogens.</title>
        <authorList>
            <person name="Haridas S."/>
            <person name="Albert R."/>
            <person name="Binder M."/>
            <person name="Bloem J."/>
            <person name="Labutti K."/>
            <person name="Salamov A."/>
            <person name="Andreopoulos B."/>
            <person name="Baker S."/>
            <person name="Barry K."/>
            <person name="Bills G."/>
            <person name="Bluhm B."/>
            <person name="Cannon C."/>
            <person name="Castanera R."/>
            <person name="Culley D."/>
            <person name="Daum C."/>
            <person name="Ezra D."/>
            <person name="Gonzalez J."/>
            <person name="Henrissat B."/>
            <person name="Kuo A."/>
            <person name="Liang C."/>
            <person name="Lipzen A."/>
            <person name="Lutzoni F."/>
            <person name="Magnuson J."/>
            <person name="Mondo S."/>
            <person name="Nolan M."/>
            <person name="Ohm R."/>
            <person name="Pangilinan J."/>
            <person name="Park H.-J."/>
            <person name="Ramirez L."/>
            <person name="Alfaro M."/>
            <person name="Sun H."/>
            <person name="Tritt A."/>
            <person name="Yoshinaga Y."/>
            <person name="Zwiers L.-H."/>
            <person name="Turgeon B."/>
            <person name="Goodwin S."/>
            <person name="Spatafora J."/>
            <person name="Crous P."/>
            <person name="Grigoriev I."/>
        </authorList>
    </citation>
    <scope>NUCLEOTIDE SEQUENCE</scope>
    <source>
        <strain evidence="1">CBS 122368</strain>
    </source>
</reference>
<sequence length="96" mass="10708">MGDIEAVLKALKLLKIDEKPNYKKIAEEYGVSRTTLSWRYKGVQGTVPTRKIADNNASSTLRKNQSLYPTTKEGLPSKEMIRNLAPEIAEKEAGKS</sequence>
<dbReference type="Proteomes" id="UP000800094">
    <property type="component" value="Unassembled WGS sequence"/>
</dbReference>
<name>A0A6A6I9V5_9PLEO</name>
<dbReference type="RefSeq" id="XP_033682170.1">
    <property type="nucleotide sequence ID" value="XM_033834980.1"/>
</dbReference>
<dbReference type="EMBL" id="ML987197">
    <property type="protein sequence ID" value="KAF2247166.1"/>
    <property type="molecule type" value="Genomic_DNA"/>
</dbReference>
<evidence type="ECO:0000313" key="2">
    <source>
        <dbReference type="Proteomes" id="UP000800094"/>
    </source>
</evidence>
<dbReference type="AlphaFoldDB" id="A0A6A6I9V5"/>
<keyword evidence="2" id="KW-1185">Reference proteome</keyword>
<evidence type="ECO:0008006" key="3">
    <source>
        <dbReference type="Google" id="ProtNLM"/>
    </source>
</evidence>
<proteinExistence type="predicted"/>
<organism evidence="1 2">
    <name type="scientific">Trematosphaeria pertusa</name>
    <dbReference type="NCBI Taxonomy" id="390896"/>
    <lineage>
        <taxon>Eukaryota</taxon>
        <taxon>Fungi</taxon>
        <taxon>Dikarya</taxon>
        <taxon>Ascomycota</taxon>
        <taxon>Pezizomycotina</taxon>
        <taxon>Dothideomycetes</taxon>
        <taxon>Pleosporomycetidae</taxon>
        <taxon>Pleosporales</taxon>
        <taxon>Massarineae</taxon>
        <taxon>Trematosphaeriaceae</taxon>
        <taxon>Trematosphaeria</taxon>
    </lineage>
</organism>